<dbReference type="HAMAP" id="MF_01813">
    <property type="entry name" value="MenG_UbiE_methyltr"/>
    <property type="match status" value="1"/>
</dbReference>
<keyword evidence="4" id="KW-0831">Ubiquinone biosynthesis</keyword>
<dbReference type="NCBIfam" id="TIGR01934">
    <property type="entry name" value="MenG_MenH_UbiE"/>
    <property type="match status" value="1"/>
</dbReference>
<evidence type="ECO:0000256" key="3">
    <source>
        <dbReference type="ARBA" id="ARBA00022691"/>
    </source>
</evidence>
<dbReference type="EMBL" id="BPWL01000008">
    <property type="protein sequence ID" value="GJJ13330.1"/>
    <property type="molecule type" value="Genomic_DNA"/>
</dbReference>
<comment type="similarity">
    <text evidence="4">Belongs to the class I-like SAM-binding methyltransferase superfamily. MenG/UbiE family.</text>
</comment>
<keyword evidence="4" id="KW-0496">Mitochondrion</keyword>
<protein>
    <recommendedName>
        <fullName evidence="4">2-methoxy-6-polyprenyl-1,4-benzoquinol methylase, mitochondrial</fullName>
        <ecNumber evidence="4">2.1.1.201</ecNumber>
    </recommendedName>
    <alternativeName>
        <fullName evidence="4">Ubiquinone biosynthesis methyltransferase COQ5</fullName>
    </alternativeName>
</protein>
<evidence type="ECO:0000256" key="1">
    <source>
        <dbReference type="ARBA" id="ARBA00022603"/>
    </source>
</evidence>
<feature type="binding site" evidence="4">
    <location>
        <position position="126"/>
    </location>
    <ligand>
        <name>S-adenosyl-L-methionine</name>
        <dbReference type="ChEBI" id="CHEBI:59789"/>
    </ligand>
</feature>
<dbReference type="Proteomes" id="UP001050691">
    <property type="component" value="Unassembled WGS sequence"/>
</dbReference>
<evidence type="ECO:0000256" key="4">
    <source>
        <dbReference type="HAMAP-Rule" id="MF_03191"/>
    </source>
</evidence>
<name>A0AAV5AN33_9AGAM</name>
<dbReference type="PANTHER" id="PTHR43591:SF24">
    <property type="entry name" value="2-METHOXY-6-POLYPRENYL-1,4-BENZOQUINOL METHYLASE, MITOCHONDRIAL"/>
    <property type="match status" value="1"/>
</dbReference>
<comment type="caution">
    <text evidence="5">The sequence shown here is derived from an EMBL/GenBank/DDBJ whole genome shotgun (WGS) entry which is preliminary data.</text>
</comment>
<dbReference type="InterPro" id="IPR029063">
    <property type="entry name" value="SAM-dependent_MTases_sf"/>
</dbReference>
<comment type="caution">
    <text evidence="4">Lacks conserved residue(s) required for the propagation of feature annotation.</text>
</comment>
<dbReference type="InterPro" id="IPR004033">
    <property type="entry name" value="UbiE/COQ5_MeTrFase"/>
</dbReference>
<dbReference type="PROSITE" id="PS01184">
    <property type="entry name" value="UBIE_2"/>
    <property type="match status" value="1"/>
</dbReference>
<keyword evidence="6" id="KW-1185">Reference proteome</keyword>
<dbReference type="Pfam" id="PF01209">
    <property type="entry name" value="Ubie_methyltran"/>
    <property type="match status" value="1"/>
</dbReference>
<dbReference type="GO" id="GO:0032259">
    <property type="term" value="P:methylation"/>
    <property type="evidence" value="ECO:0007669"/>
    <property type="project" value="UniProtKB-KW"/>
</dbReference>
<proteinExistence type="inferred from homology"/>
<comment type="subunit">
    <text evidence="4">Component of a multi-subunit COQ enzyme complex, composed of at least COQ3, COQ4, COQ5, COQ6, COQ7 and COQ9.</text>
</comment>
<keyword evidence="4" id="KW-0472">Membrane</keyword>
<comment type="catalytic activity">
    <reaction evidence="4">
        <text>a 2-methoxy-6-(all-trans-polyprenyl)benzene-1,4-diol + S-adenosyl-L-methionine = a 5-methoxy-2-methyl-3-(all-trans-polyprenyl)benzene-1,4-diol + S-adenosyl-L-homocysteine + H(+)</text>
        <dbReference type="Rhea" id="RHEA:28286"/>
        <dbReference type="Rhea" id="RHEA-COMP:10858"/>
        <dbReference type="Rhea" id="RHEA-COMP:10859"/>
        <dbReference type="ChEBI" id="CHEBI:15378"/>
        <dbReference type="ChEBI" id="CHEBI:57856"/>
        <dbReference type="ChEBI" id="CHEBI:59789"/>
        <dbReference type="ChEBI" id="CHEBI:84166"/>
        <dbReference type="ChEBI" id="CHEBI:84167"/>
        <dbReference type="EC" id="2.1.1.201"/>
    </reaction>
</comment>
<comment type="function">
    <text evidence="4">Methyltransferase required for the conversion of 2-polyprenyl-6-methoxy-1,4-benzoquinol (DDMQH2) to 2-polyprenyl-3-methyl-6-methoxy-1,4-benzoquinol (DMQH2).</text>
</comment>
<evidence type="ECO:0000256" key="2">
    <source>
        <dbReference type="ARBA" id="ARBA00022679"/>
    </source>
</evidence>
<keyword evidence="1 4" id="KW-0489">Methyltransferase</keyword>
<dbReference type="PANTHER" id="PTHR43591">
    <property type="entry name" value="METHYLTRANSFERASE"/>
    <property type="match status" value="1"/>
</dbReference>
<dbReference type="EC" id="2.1.1.201" evidence="4"/>
<dbReference type="Gene3D" id="3.40.50.150">
    <property type="entry name" value="Vaccinia Virus protein VP39"/>
    <property type="match status" value="1"/>
</dbReference>
<sequence length="286" mass="32061">MSHVFMQRFSTRRTLAIISRRCYSTKDSTTHFGYKEVPIVEKENLVKGVFSSVASSYDVMNDAMSFGIHRLWKDDFVSTLDPGNDIVGVKTKCIDVAGGTGDIALRILDWAREKHADRDLSVDVVDINPDMLEEGRRRFRQTITTNILPGRQCTRPGEGQFPSNTYDLYTIAFGIRNCTSVPDVLSEAYRVLKPGGTFACLEFSRVSNPLLAQAYDTYSFSIIPLLGSIIASDRASYQYLVESIRRFPPQEEFSNMIKAAGFQISRKGGWRDLWGGIACVHTGVKV</sequence>
<dbReference type="GO" id="GO:0008425">
    <property type="term" value="F:2-methoxy-6-polyprenyl-1,4-benzoquinol methyltransferase activity"/>
    <property type="evidence" value="ECO:0007669"/>
    <property type="project" value="UniProtKB-UniRule"/>
</dbReference>
<dbReference type="CDD" id="cd02440">
    <property type="entry name" value="AdoMet_MTases"/>
    <property type="match status" value="1"/>
</dbReference>
<keyword evidence="3 4" id="KW-0949">S-adenosyl-L-methionine</keyword>
<evidence type="ECO:0000313" key="6">
    <source>
        <dbReference type="Proteomes" id="UP001050691"/>
    </source>
</evidence>
<comment type="pathway">
    <text evidence="4">Cofactor biosynthesis; ubiquinone biosynthesis.</text>
</comment>
<dbReference type="SUPFAM" id="SSF53335">
    <property type="entry name" value="S-adenosyl-L-methionine-dependent methyltransferases"/>
    <property type="match status" value="1"/>
</dbReference>
<dbReference type="PROSITE" id="PS51608">
    <property type="entry name" value="SAM_MT_UBIE"/>
    <property type="match status" value="1"/>
</dbReference>
<keyword evidence="4" id="KW-0999">Mitochondrion inner membrane</keyword>
<keyword evidence="2 4" id="KW-0808">Transferase</keyword>
<evidence type="ECO:0000313" key="5">
    <source>
        <dbReference type="EMBL" id="GJJ13330.1"/>
    </source>
</evidence>
<dbReference type="PROSITE" id="PS01183">
    <property type="entry name" value="UBIE_1"/>
    <property type="match status" value="1"/>
</dbReference>
<accession>A0AAV5AN33</accession>
<dbReference type="InterPro" id="IPR023576">
    <property type="entry name" value="UbiE/COQ5_MeTrFase_CS"/>
</dbReference>
<comment type="subcellular location">
    <subcellularLocation>
        <location evidence="4">Mitochondrion inner membrane</location>
        <topology evidence="4">Peripheral membrane protein</topology>
        <orientation evidence="4">Matrix side</orientation>
    </subcellularLocation>
</comment>
<dbReference type="GO" id="GO:0031314">
    <property type="term" value="C:extrinsic component of mitochondrial inner membrane"/>
    <property type="evidence" value="ECO:0007669"/>
    <property type="project" value="UniProtKB-UniRule"/>
</dbReference>
<dbReference type="AlphaFoldDB" id="A0AAV5AN33"/>
<gene>
    <name evidence="4" type="primary">COQ5</name>
    <name evidence="5" type="ORF">Clacol_007582</name>
</gene>
<reference evidence="5" key="1">
    <citation type="submission" date="2021-10" db="EMBL/GenBank/DDBJ databases">
        <title>De novo Genome Assembly of Clathrus columnatus (Basidiomycota, Fungi) Using Illumina and Nanopore Sequence Data.</title>
        <authorList>
            <person name="Ogiso-Tanaka E."/>
            <person name="Itagaki H."/>
            <person name="Hosoya T."/>
            <person name="Hosaka K."/>
        </authorList>
    </citation>
    <scope>NUCLEOTIDE SEQUENCE</scope>
    <source>
        <strain evidence="5">MO-923</strain>
    </source>
</reference>
<feature type="binding site" evidence="4">
    <location>
        <position position="100"/>
    </location>
    <ligand>
        <name>S-adenosyl-L-methionine</name>
        <dbReference type="ChEBI" id="CHEBI:59789"/>
    </ligand>
</feature>
<organism evidence="5 6">
    <name type="scientific">Clathrus columnatus</name>
    <dbReference type="NCBI Taxonomy" id="1419009"/>
    <lineage>
        <taxon>Eukaryota</taxon>
        <taxon>Fungi</taxon>
        <taxon>Dikarya</taxon>
        <taxon>Basidiomycota</taxon>
        <taxon>Agaricomycotina</taxon>
        <taxon>Agaricomycetes</taxon>
        <taxon>Phallomycetidae</taxon>
        <taxon>Phallales</taxon>
        <taxon>Clathraceae</taxon>
        <taxon>Clathrus</taxon>
    </lineage>
</organism>